<dbReference type="KEGG" id="cao:Celal_3483"/>
<evidence type="ECO:0000313" key="1">
    <source>
        <dbReference type="EMBL" id="ADV50747.1"/>
    </source>
</evidence>
<accession>E6X7N7</accession>
<dbReference type="eggNOG" id="COG2067">
    <property type="taxonomic scope" value="Bacteria"/>
</dbReference>
<dbReference type="Proteomes" id="UP000008634">
    <property type="component" value="Chromosome"/>
</dbReference>
<dbReference type="SUPFAM" id="SSF56935">
    <property type="entry name" value="Porins"/>
    <property type="match status" value="1"/>
</dbReference>
<reference evidence="1 2" key="1">
    <citation type="journal article" date="2010" name="Stand. Genomic Sci.">
        <title>Complete genome sequence of Cellulophaga algicola type strain (IC166).</title>
        <authorList>
            <person name="Abt B."/>
            <person name="Lu M."/>
            <person name="Misra M."/>
            <person name="Han C."/>
            <person name="Nolan M."/>
            <person name="Lucas S."/>
            <person name="Hammon N."/>
            <person name="Deshpande S."/>
            <person name="Cheng J.F."/>
            <person name="Tapia R."/>
            <person name="Goodwin L."/>
            <person name="Pitluck S."/>
            <person name="Liolios K."/>
            <person name="Pagani I."/>
            <person name="Ivanova N."/>
            <person name="Mavromatis K."/>
            <person name="Ovchinikova G."/>
            <person name="Pati A."/>
            <person name="Chen A."/>
            <person name="Palaniappan K."/>
            <person name="Land M."/>
            <person name="Hauser L."/>
            <person name="Chang Y.J."/>
            <person name="Jeffries C.D."/>
            <person name="Detter J.C."/>
            <person name="Brambilla E."/>
            <person name="Rohde M."/>
            <person name="Tindall B.J."/>
            <person name="Goker M."/>
            <person name="Woyke T."/>
            <person name="Bristow J."/>
            <person name="Eisen J.A."/>
            <person name="Markowitz V."/>
            <person name="Hugenholtz P."/>
            <person name="Kyrpides N.C."/>
            <person name="Klenk H.P."/>
            <person name="Lapidus A."/>
        </authorList>
    </citation>
    <scope>NUCLEOTIDE SEQUENCE [LARGE SCALE GENOMIC DNA]</scope>
    <source>
        <strain evidence="2">DSM 14237 / IC166 / ACAM 630</strain>
    </source>
</reference>
<proteinExistence type="predicted"/>
<dbReference type="EMBL" id="CP002453">
    <property type="protein sequence ID" value="ADV50747.1"/>
    <property type="molecule type" value="Genomic_DNA"/>
</dbReference>
<protein>
    <submittedName>
        <fullName evidence="1">Outer membrane protein</fullName>
    </submittedName>
</protein>
<keyword evidence="2" id="KW-1185">Reference proteome</keyword>
<sequence length="427" mass="47017">MNLHTQFTMKKIKIPSLTSILVLIASINAGYSQTEALTSSPYSLYGLGVINQTSIGKSNALGYTGIGLKTDSEINNLNPANYGLIPQNSFFYDIGVTGEVNNYSNRSYSEKKKNVNFSNIAFAFRITEGLGAGISMVPYSDVGYSLVGIQSNVEGSTETFESAVTGLGALSDLKLNIGYSLLDNLRFGLSASFLFGNIEETESFVISNSALSLTETTNYSGARLGYGMQFDLNDKFTIGSTMQFPTSLKGSIDRSITKVIEGSTSVTVESDEPDTADNFDLPLEVGFGFSAKLYKSFMLSADYKKNYWDATNQTDLSGSYVDQDILGVGLEYIKNKSSFKYSDRINYRLGYNYDTGYLEVNKEKINGFNITTGIGLPVSRSSNSMINLSYSYGSKGIIENVLIKENYHLFTLNMSLEDLWFRQRKIN</sequence>
<gene>
    <name evidence="1" type="ordered locus">Celal_3483</name>
</gene>
<name>E6X7N7_CELAD</name>
<dbReference type="HOGENOM" id="CLU_047829_1_0_10"/>
<dbReference type="Gene3D" id="2.40.160.60">
    <property type="entry name" value="Outer membrane protein transport protein (OMPP1/FadL/TodX)"/>
    <property type="match status" value="1"/>
</dbReference>
<dbReference type="AlphaFoldDB" id="E6X7N7"/>
<evidence type="ECO:0000313" key="2">
    <source>
        <dbReference type="Proteomes" id="UP000008634"/>
    </source>
</evidence>
<dbReference type="STRING" id="688270.Celal_3483"/>
<organism evidence="1 2">
    <name type="scientific">Cellulophaga algicola (strain DSM 14237 / IC166 / ACAM 630)</name>
    <dbReference type="NCBI Taxonomy" id="688270"/>
    <lineage>
        <taxon>Bacteria</taxon>
        <taxon>Pseudomonadati</taxon>
        <taxon>Bacteroidota</taxon>
        <taxon>Flavobacteriia</taxon>
        <taxon>Flavobacteriales</taxon>
        <taxon>Flavobacteriaceae</taxon>
        <taxon>Cellulophaga</taxon>
    </lineage>
</organism>